<keyword evidence="3" id="KW-0808">Transferase</keyword>
<dbReference type="AlphaFoldDB" id="A0A1I1PZR1"/>
<evidence type="ECO:0000313" key="3">
    <source>
        <dbReference type="EMBL" id="SFD15225.1"/>
    </source>
</evidence>
<dbReference type="OrthoDB" id="3871846at2"/>
<dbReference type="EMBL" id="FOLM01000010">
    <property type="protein sequence ID" value="SFD15225.1"/>
    <property type="molecule type" value="Genomic_DNA"/>
</dbReference>
<dbReference type="Gene3D" id="3.30.565.10">
    <property type="entry name" value="Histidine kinase-like ATPase, C-terminal domain"/>
    <property type="match status" value="1"/>
</dbReference>
<reference evidence="3 4" key="1">
    <citation type="submission" date="2016-10" db="EMBL/GenBank/DDBJ databases">
        <authorList>
            <person name="de Groot N.N."/>
        </authorList>
    </citation>
    <scope>NUCLEOTIDE SEQUENCE [LARGE SCALE GENOMIC DNA]</scope>
    <source>
        <strain evidence="3 4">CGMCC 4.5739</strain>
    </source>
</reference>
<name>A0A1I1PZR1_9ACTN</name>
<dbReference type="Proteomes" id="UP000199207">
    <property type="component" value="Unassembled WGS sequence"/>
</dbReference>
<dbReference type="PANTHER" id="PTHR35526">
    <property type="entry name" value="ANTI-SIGMA-F FACTOR RSBW-RELATED"/>
    <property type="match status" value="1"/>
</dbReference>
<organism evidence="3 4">
    <name type="scientific">Streptomyces aidingensis</name>
    <dbReference type="NCBI Taxonomy" id="910347"/>
    <lineage>
        <taxon>Bacteria</taxon>
        <taxon>Bacillati</taxon>
        <taxon>Actinomycetota</taxon>
        <taxon>Actinomycetes</taxon>
        <taxon>Kitasatosporales</taxon>
        <taxon>Streptomycetaceae</taxon>
        <taxon>Streptomyces</taxon>
    </lineage>
</organism>
<keyword evidence="4" id="KW-1185">Reference proteome</keyword>
<dbReference type="PANTHER" id="PTHR35526:SF3">
    <property type="entry name" value="ANTI-SIGMA-F FACTOR RSBW"/>
    <property type="match status" value="1"/>
</dbReference>
<accession>A0A1I1PZR1</accession>
<dbReference type="Pfam" id="PF13581">
    <property type="entry name" value="HATPase_c_2"/>
    <property type="match status" value="1"/>
</dbReference>
<dbReference type="STRING" id="910347.SAMN05421773_110172"/>
<dbReference type="CDD" id="cd16936">
    <property type="entry name" value="HATPase_RsbW-like"/>
    <property type="match status" value="1"/>
</dbReference>
<gene>
    <name evidence="3" type="ORF">SAMN05421773_110172</name>
</gene>
<sequence>MGGAGVRVPVVRSYRFITPNTADAPKLARDHVVWLLEHAGCPVDTDTARLLVSEVVSNAHRHTTSTLVSLTTTIRPGRVHIEVYDTAPCPLPDPPEGPDLALCAEGGRGLWMLQQFAALWGYALHGGARPFGKTVWFDLLGGAR</sequence>
<dbReference type="GO" id="GO:0004674">
    <property type="term" value="F:protein serine/threonine kinase activity"/>
    <property type="evidence" value="ECO:0007669"/>
    <property type="project" value="UniProtKB-KW"/>
</dbReference>
<dbReference type="InterPro" id="IPR003594">
    <property type="entry name" value="HATPase_dom"/>
</dbReference>
<proteinExistence type="predicted"/>
<evidence type="ECO:0000259" key="2">
    <source>
        <dbReference type="Pfam" id="PF13581"/>
    </source>
</evidence>
<dbReference type="InterPro" id="IPR036890">
    <property type="entry name" value="HATPase_C_sf"/>
</dbReference>
<keyword evidence="1" id="KW-0723">Serine/threonine-protein kinase</keyword>
<feature type="domain" description="Histidine kinase/HSP90-like ATPase" evidence="2">
    <location>
        <begin position="25"/>
        <end position="120"/>
    </location>
</feature>
<evidence type="ECO:0000256" key="1">
    <source>
        <dbReference type="ARBA" id="ARBA00022527"/>
    </source>
</evidence>
<dbReference type="SUPFAM" id="SSF55874">
    <property type="entry name" value="ATPase domain of HSP90 chaperone/DNA topoisomerase II/histidine kinase"/>
    <property type="match status" value="1"/>
</dbReference>
<dbReference type="InterPro" id="IPR050267">
    <property type="entry name" value="Anti-sigma-factor_SerPK"/>
</dbReference>
<protein>
    <submittedName>
        <fullName evidence="3">Anti-sigma regulatory factor (Ser/Thr protein kinase)</fullName>
    </submittedName>
</protein>
<keyword evidence="3" id="KW-0418">Kinase</keyword>
<evidence type="ECO:0000313" key="4">
    <source>
        <dbReference type="Proteomes" id="UP000199207"/>
    </source>
</evidence>